<evidence type="ECO:0000256" key="7">
    <source>
        <dbReference type="ARBA" id="ARBA00022989"/>
    </source>
</evidence>
<proteinExistence type="inferred from homology"/>
<evidence type="ECO:0000256" key="3">
    <source>
        <dbReference type="ARBA" id="ARBA00022448"/>
    </source>
</evidence>
<evidence type="ECO:0000256" key="8">
    <source>
        <dbReference type="ARBA" id="ARBA00023010"/>
    </source>
</evidence>
<feature type="compositionally biased region" description="Basic and acidic residues" evidence="12">
    <location>
        <begin position="1"/>
        <end position="12"/>
    </location>
</feature>
<evidence type="ECO:0000313" key="14">
    <source>
        <dbReference type="Proteomes" id="UP000276215"/>
    </source>
</evidence>
<dbReference type="STRING" id="1336337.A0A3N4K2I1"/>
<organism evidence="13 14">
    <name type="scientific">Choiromyces venosus 120613-1</name>
    <dbReference type="NCBI Taxonomy" id="1336337"/>
    <lineage>
        <taxon>Eukaryota</taxon>
        <taxon>Fungi</taxon>
        <taxon>Dikarya</taxon>
        <taxon>Ascomycota</taxon>
        <taxon>Pezizomycotina</taxon>
        <taxon>Pezizomycetes</taxon>
        <taxon>Pezizales</taxon>
        <taxon>Tuberaceae</taxon>
        <taxon>Choiromyces</taxon>
    </lineage>
</organism>
<evidence type="ECO:0000313" key="13">
    <source>
        <dbReference type="EMBL" id="RPB03569.1"/>
    </source>
</evidence>
<keyword evidence="11" id="KW-0675">Receptor</keyword>
<keyword evidence="4" id="KW-0812">Transmembrane</keyword>
<keyword evidence="7" id="KW-1133">Transmembrane helix</keyword>
<keyword evidence="10" id="KW-0472">Membrane</keyword>
<sequence>MVELREVEDEHFVNAQPAPSDDEDDYTDTDSEISEEDEGDDVDLEESLYERVIALKDMIPLKQRTYISNGFSRTYGFFSKGFALGGKTLWILSTSALVLGVPFAVAITDEQQVAEMEKEMKMNRMTTDALTPGAESILTAPQK</sequence>
<dbReference type="AlphaFoldDB" id="A0A3N4K2I1"/>
<keyword evidence="9" id="KW-0496">Mitochondrion</keyword>
<keyword evidence="3" id="KW-0813">Transport</keyword>
<evidence type="ECO:0000256" key="6">
    <source>
        <dbReference type="ARBA" id="ARBA00022927"/>
    </source>
</evidence>
<keyword evidence="8" id="KW-0811">Translocation</keyword>
<evidence type="ECO:0000256" key="11">
    <source>
        <dbReference type="ARBA" id="ARBA00023170"/>
    </source>
</evidence>
<dbReference type="InterPro" id="IPR005683">
    <property type="entry name" value="Tom22"/>
</dbReference>
<evidence type="ECO:0000256" key="2">
    <source>
        <dbReference type="ARBA" id="ARBA00009874"/>
    </source>
</evidence>
<evidence type="ECO:0000256" key="9">
    <source>
        <dbReference type="ARBA" id="ARBA00023128"/>
    </source>
</evidence>
<name>A0A3N4K2I1_9PEZI</name>
<dbReference type="GO" id="GO:0005741">
    <property type="term" value="C:mitochondrial outer membrane"/>
    <property type="evidence" value="ECO:0007669"/>
    <property type="project" value="UniProtKB-SubCell"/>
</dbReference>
<keyword evidence="6" id="KW-0653">Protein transport</keyword>
<dbReference type="Pfam" id="PF04281">
    <property type="entry name" value="Tom22"/>
    <property type="match status" value="1"/>
</dbReference>
<dbReference type="GO" id="GO:0006886">
    <property type="term" value="P:intracellular protein transport"/>
    <property type="evidence" value="ECO:0007669"/>
    <property type="project" value="InterPro"/>
</dbReference>
<protein>
    <submittedName>
        <fullName evidence="13">Mitochondrial import translocase, subunit Tom22</fullName>
    </submittedName>
</protein>
<comment type="subcellular location">
    <subcellularLocation>
        <location evidence="1">Mitochondrion outer membrane</location>
        <topology evidence="1">Single-pass membrane protein</topology>
    </subcellularLocation>
</comment>
<dbReference type="EMBL" id="ML120362">
    <property type="protein sequence ID" value="RPB03569.1"/>
    <property type="molecule type" value="Genomic_DNA"/>
</dbReference>
<gene>
    <name evidence="13" type="ORF">L873DRAFT_175361</name>
</gene>
<dbReference type="PANTHER" id="PTHR12504">
    <property type="entry name" value="MITOCHONDRIAL IMPORT RECEPTOR SUBUNIT TOM22"/>
    <property type="match status" value="1"/>
</dbReference>
<keyword evidence="5" id="KW-1000">Mitochondrion outer membrane</keyword>
<accession>A0A3N4K2I1</accession>
<evidence type="ECO:0000256" key="5">
    <source>
        <dbReference type="ARBA" id="ARBA00022787"/>
    </source>
</evidence>
<evidence type="ECO:0000256" key="4">
    <source>
        <dbReference type="ARBA" id="ARBA00022692"/>
    </source>
</evidence>
<reference evidence="13 14" key="1">
    <citation type="journal article" date="2018" name="Nat. Ecol. Evol.">
        <title>Pezizomycetes genomes reveal the molecular basis of ectomycorrhizal truffle lifestyle.</title>
        <authorList>
            <person name="Murat C."/>
            <person name="Payen T."/>
            <person name="Noel B."/>
            <person name="Kuo A."/>
            <person name="Morin E."/>
            <person name="Chen J."/>
            <person name="Kohler A."/>
            <person name="Krizsan K."/>
            <person name="Balestrini R."/>
            <person name="Da Silva C."/>
            <person name="Montanini B."/>
            <person name="Hainaut M."/>
            <person name="Levati E."/>
            <person name="Barry K.W."/>
            <person name="Belfiori B."/>
            <person name="Cichocki N."/>
            <person name="Clum A."/>
            <person name="Dockter R.B."/>
            <person name="Fauchery L."/>
            <person name="Guy J."/>
            <person name="Iotti M."/>
            <person name="Le Tacon F."/>
            <person name="Lindquist E.A."/>
            <person name="Lipzen A."/>
            <person name="Malagnac F."/>
            <person name="Mello A."/>
            <person name="Molinier V."/>
            <person name="Miyauchi S."/>
            <person name="Poulain J."/>
            <person name="Riccioni C."/>
            <person name="Rubini A."/>
            <person name="Sitrit Y."/>
            <person name="Splivallo R."/>
            <person name="Traeger S."/>
            <person name="Wang M."/>
            <person name="Zifcakova L."/>
            <person name="Wipf D."/>
            <person name="Zambonelli A."/>
            <person name="Paolocci F."/>
            <person name="Nowrousian M."/>
            <person name="Ottonello S."/>
            <person name="Baldrian P."/>
            <person name="Spatafora J.W."/>
            <person name="Henrissat B."/>
            <person name="Nagy L.G."/>
            <person name="Aury J.M."/>
            <person name="Wincker P."/>
            <person name="Grigoriev I.V."/>
            <person name="Bonfante P."/>
            <person name="Martin F.M."/>
        </authorList>
    </citation>
    <scope>NUCLEOTIDE SEQUENCE [LARGE SCALE GENOMIC DNA]</scope>
    <source>
        <strain evidence="13 14">120613-1</strain>
    </source>
</reference>
<dbReference type="PANTHER" id="PTHR12504:SF0">
    <property type="entry name" value="MITOCHONDRIAL IMPORT RECEPTOR SUBUNIT TOM22 HOMOLOG"/>
    <property type="match status" value="1"/>
</dbReference>
<feature type="compositionally biased region" description="Acidic residues" evidence="12">
    <location>
        <begin position="20"/>
        <end position="44"/>
    </location>
</feature>
<keyword evidence="14" id="KW-1185">Reference proteome</keyword>
<evidence type="ECO:0000256" key="1">
    <source>
        <dbReference type="ARBA" id="ARBA00004572"/>
    </source>
</evidence>
<evidence type="ECO:0000256" key="10">
    <source>
        <dbReference type="ARBA" id="ARBA00023136"/>
    </source>
</evidence>
<evidence type="ECO:0000256" key="12">
    <source>
        <dbReference type="SAM" id="MobiDB-lite"/>
    </source>
</evidence>
<feature type="region of interest" description="Disordered" evidence="12">
    <location>
        <begin position="1"/>
        <end position="44"/>
    </location>
</feature>
<comment type="similarity">
    <text evidence="2">Belongs to the Tom22 family.</text>
</comment>
<dbReference type="Proteomes" id="UP000276215">
    <property type="component" value="Unassembled WGS sequence"/>
</dbReference>
<dbReference type="CDD" id="cd22884">
    <property type="entry name" value="TOM22"/>
    <property type="match status" value="1"/>
</dbReference>
<dbReference type="OrthoDB" id="10016939at2759"/>